<feature type="domain" description="Transglycosylase SLT" evidence="2">
    <location>
        <begin position="90"/>
        <end position="188"/>
    </location>
</feature>
<dbReference type="SUPFAM" id="SSF53955">
    <property type="entry name" value="Lysozyme-like"/>
    <property type="match status" value="1"/>
</dbReference>
<dbReference type="InterPro" id="IPR023346">
    <property type="entry name" value="Lysozyme-like_dom_sf"/>
</dbReference>
<dbReference type="HOGENOM" id="CLU_065765_1_1_7"/>
<evidence type="ECO:0000313" key="3">
    <source>
        <dbReference type="EMBL" id="AGF77252.1"/>
    </source>
</evidence>
<dbReference type="EMBL" id="CP003985">
    <property type="protein sequence ID" value="AGF77252.1"/>
    <property type="molecule type" value="Genomic_DNA"/>
</dbReference>
<dbReference type="InterPro" id="IPR008258">
    <property type="entry name" value="Transglycosylase_SLT_dom_1"/>
</dbReference>
<protein>
    <submittedName>
        <fullName evidence="3">Soluble lytic murein transglycosylase-like protein</fullName>
    </submittedName>
</protein>
<dbReference type="Proteomes" id="UP000011721">
    <property type="component" value="Chromosome"/>
</dbReference>
<dbReference type="OrthoDB" id="9781970at2"/>
<dbReference type="PANTHER" id="PTHR37423">
    <property type="entry name" value="SOLUBLE LYTIC MUREIN TRANSGLYCOSYLASE-RELATED"/>
    <property type="match status" value="1"/>
</dbReference>
<dbReference type="PANTHER" id="PTHR37423:SF2">
    <property type="entry name" value="MEMBRANE-BOUND LYTIC MUREIN TRANSGLYCOSYLASE C"/>
    <property type="match status" value="1"/>
</dbReference>
<dbReference type="KEGG" id="dsf:UWK_00672"/>
<proteinExistence type="inferred from homology"/>
<evidence type="ECO:0000313" key="4">
    <source>
        <dbReference type="Proteomes" id="UP000011721"/>
    </source>
</evidence>
<dbReference type="RefSeq" id="WP_015402948.1">
    <property type="nucleotide sequence ID" value="NC_020304.1"/>
</dbReference>
<accession>M1P6B4</accession>
<dbReference type="eggNOG" id="COG0741">
    <property type="taxonomic scope" value="Bacteria"/>
</dbReference>
<dbReference type="Pfam" id="PF01464">
    <property type="entry name" value="SLT"/>
    <property type="match status" value="1"/>
</dbReference>
<reference evidence="4" key="1">
    <citation type="journal article" date="2013" name="Stand. Genomic Sci.">
        <title>Complete genome sequence of Desulfocapsa sulfexigens, a marine deltaproteobacterium specialized in disproportionating inorganic sulfur compounds.</title>
        <authorList>
            <person name="Finster K.W."/>
            <person name="Kjeldsen K.U."/>
            <person name="Kube M."/>
            <person name="Reinhardt R."/>
            <person name="Mussmann M."/>
            <person name="Amann R."/>
            <person name="Schreiber L."/>
        </authorList>
    </citation>
    <scope>NUCLEOTIDE SEQUENCE [LARGE SCALE GENOMIC DNA]</scope>
    <source>
        <strain evidence="4">DSM 10523 / SB164P1</strain>
    </source>
</reference>
<comment type="similarity">
    <text evidence="1">Belongs to the transglycosylase Slt family.</text>
</comment>
<dbReference type="STRING" id="1167006.UWK_00672"/>
<name>M1P6B4_DESSD</name>
<sequence length="224" mass="25338">MGKTVTLLTLFAGFFLLFLLQSEAEAEMYVCVDAAGKKQYTNMNSSVNCRPLSKRVGISRRPGVVTASLQPVFRPRQTRHDASSYDYHIRRSSRQYNVDPYLIKAVIKTESDFDCYALSKSGAQGLMQLMPETARGLNVRNPFNPHENIDGGTRYLRDMLDLFDGNVPLSLAAYNAGPTLVKRLQRIPKIPETVRYVQKVMGHYKGYRGNIQQSRIRIAALNEK</sequence>
<dbReference type="Gene3D" id="1.10.530.10">
    <property type="match status" value="1"/>
</dbReference>
<dbReference type="AlphaFoldDB" id="M1P6B4"/>
<evidence type="ECO:0000259" key="2">
    <source>
        <dbReference type="Pfam" id="PF01464"/>
    </source>
</evidence>
<evidence type="ECO:0000256" key="1">
    <source>
        <dbReference type="ARBA" id="ARBA00007734"/>
    </source>
</evidence>
<organism evidence="3 4">
    <name type="scientific">Desulfocapsa sulfexigens (strain DSM 10523 / SB164P1)</name>
    <dbReference type="NCBI Taxonomy" id="1167006"/>
    <lineage>
        <taxon>Bacteria</taxon>
        <taxon>Pseudomonadati</taxon>
        <taxon>Thermodesulfobacteriota</taxon>
        <taxon>Desulfobulbia</taxon>
        <taxon>Desulfobulbales</taxon>
        <taxon>Desulfocapsaceae</taxon>
        <taxon>Desulfocapsa</taxon>
    </lineage>
</organism>
<keyword evidence="4" id="KW-1185">Reference proteome</keyword>
<gene>
    <name evidence="3" type="ordered locus">UWK_00672</name>
</gene>
<dbReference type="CDD" id="cd16896">
    <property type="entry name" value="LT_Slt70-like"/>
    <property type="match status" value="1"/>
</dbReference>